<keyword evidence="2" id="KW-1133">Transmembrane helix</keyword>
<protein>
    <recommendedName>
        <fullName evidence="5">Type IV secretion system protein</fullName>
    </recommendedName>
</protein>
<feature type="transmembrane region" description="Helical" evidence="2">
    <location>
        <begin position="354"/>
        <end position="375"/>
    </location>
</feature>
<organism evidence="3 4">
    <name type="scientific">Rathayibacter rathayi</name>
    <name type="common">Corynebacterium rathayi</name>
    <dbReference type="NCBI Taxonomy" id="33887"/>
    <lineage>
        <taxon>Bacteria</taxon>
        <taxon>Bacillati</taxon>
        <taxon>Actinomycetota</taxon>
        <taxon>Actinomycetes</taxon>
        <taxon>Micrococcales</taxon>
        <taxon>Microbacteriaceae</taxon>
        <taxon>Rathayibacter</taxon>
    </lineage>
</organism>
<comment type="caution">
    <text evidence="3">The sequence shown here is derived from an EMBL/GenBank/DDBJ whole genome shotgun (WGS) entry which is preliminary data.</text>
</comment>
<evidence type="ECO:0008006" key="5">
    <source>
        <dbReference type="Google" id="ProtNLM"/>
    </source>
</evidence>
<sequence length="489" mass="48375">MIRMAQGSACLPLDFGCIGGTIVSQIASDAWQQTANSIYESYGRAIASLGTFWVYLPSPNLAGDSAGTATTPPGGEAVTTLLQYAMWICAGLAVLGLMGFGAWLGWQRRHGGNPASARLGFILGGTILIGSAGALIAGLLPTASPGGASEIVAFLQGGLWYYTGGLAILAVILAGARMVWEQRGEPAKELLASLLRLIVVAGAGVTVISLGTQAADQFSVWIINASMDGCDVTAPVDAASGGCFGQNIVTLIGLTSAAAPIGAIGVVIACLLAIILSLTQIVLMVIRGGMLVLCAGLLPTAAAMSNTPMGKQWWNRLLGWTIAFILYKPAAAFVYAAAFKLMSSNVWQKDGGGFVQIMTGLALMLMALVAMPALLRFVTPTAIGSGSGGAAGAMALAAGAGAIADGAIRSLSHSSTTSSSSKAPTGPDGAAPGAAVKAAMPAATSGSAGAAAAGPVGAAVVVAGGAVKAGTAAAGAARHAVDESANGGN</sequence>
<feature type="transmembrane region" description="Helical" evidence="2">
    <location>
        <begin position="257"/>
        <end position="278"/>
    </location>
</feature>
<reference evidence="3 4" key="1">
    <citation type="submission" date="2018-02" db="EMBL/GenBank/DDBJ databases">
        <title>Bacteriophage NCPPB3778 and a type I-E CRISPR drive the evolution of the US Biological Select Agent, Rathayibacter toxicus.</title>
        <authorList>
            <person name="Davis E.W.II."/>
            <person name="Tabima J.F."/>
            <person name="Weisberg A.J."/>
            <person name="Lopes L.D."/>
            <person name="Wiseman M.S."/>
            <person name="Wiseman M.S."/>
            <person name="Pupko T."/>
            <person name="Belcher M.S."/>
            <person name="Sechler A.J."/>
            <person name="Tancos M.A."/>
            <person name="Schroeder B.K."/>
            <person name="Murray T.D."/>
            <person name="Luster D.G."/>
            <person name="Schneider W.L."/>
            <person name="Rogers E."/>
            <person name="Andreote F.D."/>
            <person name="Grunwald N.J."/>
            <person name="Putnam M.L."/>
            <person name="Chang J.H."/>
        </authorList>
    </citation>
    <scope>NUCLEOTIDE SEQUENCE [LARGE SCALE GENOMIC DNA]</scope>
    <source>
        <strain evidence="3 4">AY1D6</strain>
    </source>
</reference>
<keyword evidence="2" id="KW-0472">Membrane</keyword>
<feature type="transmembrane region" description="Helical" evidence="2">
    <location>
        <begin position="159"/>
        <end position="179"/>
    </location>
</feature>
<proteinExistence type="predicted"/>
<dbReference type="Pfam" id="PF19590">
    <property type="entry name" value="TrbL_3"/>
    <property type="match status" value="1"/>
</dbReference>
<name>A0ABX5AE47_RATRA</name>
<gene>
    <name evidence="3" type="ORF">C5C40_03770</name>
</gene>
<dbReference type="Proteomes" id="UP000239698">
    <property type="component" value="Unassembled WGS sequence"/>
</dbReference>
<dbReference type="InterPro" id="IPR045782">
    <property type="entry name" value="TrbL_3"/>
</dbReference>
<keyword evidence="4" id="KW-1185">Reference proteome</keyword>
<feature type="transmembrane region" description="Helical" evidence="2">
    <location>
        <begin position="191"/>
        <end position="211"/>
    </location>
</feature>
<feature type="transmembrane region" description="Helical" evidence="2">
    <location>
        <begin position="317"/>
        <end position="342"/>
    </location>
</feature>
<feature type="region of interest" description="Disordered" evidence="1">
    <location>
        <begin position="413"/>
        <end position="433"/>
    </location>
</feature>
<dbReference type="RefSeq" id="WP_097167932.1">
    <property type="nucleotide sequence ID" value="NZ_PSUF01000027.1"/>
</dbReference>
<feature type="transmembrane region" description="Helical" evidence="2">
    <location>
        <begin position="118"/>
        <end position="139"/>
    </location>
</feature>
<keyword evidence="2" id="KW-0812">Transmembrane</keyword>
<feature type="transmembrane region" description="Helical" evidence="2">
    <location>
        <begin position="84"/>
        <end position="106"/>
    </location>
</feature>
<accession>A0ABX5AE47</accession>
<feature type="transmembrane region" description="Helical" evidence="2">
    <location>
        <begin position="285"/>
        <end position="305"/>
    </location>
</feature>
<dbReference type="EMBL" id="PSVT01000004">
    <property type="protein sequence ID" value="PPH79066.1"/>
    <property type="molecule type" value="Genomic_DNA"/>
</dbReference>
<evidence type="ECO:0000256" key="2">
    <source>
        <dbReference type="SAM" id="Phobius"/>
    </source>
</evidence>
<evidence type="ECO:0000256" key="1">
    <source>
        <dbReference type="SAM" id="MobiDB-lite"/>
    </source>
</evidence>
<evidence type="ECO:0000313" key="4">
    <source>
        <dbReference type="Proteomes" id="UP000239698"/>
    </source>
</evidence>
<evidence type="ECO:0000313" key="3">
    <source>
        <dbReference type="EMBL" id="PPH79066.1"/>
    </source>
</evidence>